<dbReference type="GO" id="GO:0005886">
    <property type="term" value="C:plasma membrane"/>
    <property type="evidence" value="ECO:0007669"/>
    <property type="project" value="UniProtKB-SubCell"/>
</dbReference>
<evidence type="ECO:0000259" key="8">
    <source>
        <dbReference type="PROSITE" id="PS50928"/>
    </source>
</evidence>
<feature type="transmembrane region" description="Helical" evidence="7">
    <location>
        <begin position="120"/>
        <end position="142"/>
    </location>
</feature>
<keyword evidence="6 7" id="KW-0472">Membrane</keyword>
<evidence type="ECO:0000256" key="3">
    <source>
        <dbReference type="ARBA" id="ARBA00022475"/>
    </source>
</evidence>
<dbReference type="CDD" id="cd06261">
    <property type="entry name" value="TM_PBP2"/>
    <property type="match status" value="1"/>
</dbReference>
<comment type="subcellular location">
    <subcellularLocation>
        <location evidence="1">Cell membrane</location>
        <topology evidence="1">Multi-pass membrane protein</topology>
    </subcellularLocation>
</comment>
<dbReference type="Gene3D" id="1.10.3720.10">
    <property type="entry name" value="MetI-like"/>
    <property type="match status" value="1"/>
</dbReference>
<dbReference type="PANTHER" id="PTHR43744">
    <property type="entry name" value="ABC TRANSPORTER PERMEASE PROTEIN MG189-RELATED-RELATED"/>
    <property type="match status" value="1"/>
</dbReference>
<protein>
    <submittedName>
        <fullName evidence="9">Unannotated protein</fullName>
    </submittedName>
</protein>
<feature type="transmembrane region" description="Helical" evidence="7">
    <location>
        <begin position="7"/>
        <end position="27"/>
    </location>
</feature>
<reference evidence="9" key="1">
    <citation type="submission" date="2020-05" db="EMBL/GenBank/DDBJ databases">
        <authorList>
            <person name="Chiriac C."/>
            <person name="Salcher M."/>
            <person name="Ghai R."/>
            <person name="Kavagutti S V."/>
        </authorList>
    </citation>
    <scope>NUCLEOTIDE SEQUENCE</scope>
</reference>
<evidence type="ECO:0000256" key="4">
    <source>
        <dbReference type="ARBA" id="ARBA00022692"/>
    </source>
</evidence>
<dbReference type="InterPro" id="IPR000515">
    <property type="entry name" value="MetI-like"/>
</dbReference>
<evidence type="ECO:0000256" key="1">
    <source>
        <dbReference type="ARBA" id="ARBA00004651"/>
    </source>
</evidence>
<evidence type="ECO:0000256" key="6">
    <source>
        <dbReference type="ARBA" id="ARBA00023136"/>
    </source>
</evidence>
<dbReference type="PANTHER" id="PTHR43744:SF2">
    <property type="entry name" value="ARABINOOLIGOSACCHARIDES TRANSPORT SYSTEM PERMEASE PROTEIN ARAQ"/>
    <property type="match status" value="1"/>
</dbReference>
<feature type="transmembrane region" description="Helical" evidence="7">
    <location>
        <begin position="223"/>
        <end position="249"/>
    </location>
</feature>
<feature type="transmembrane region" description="Helical" evidence="7">
    <location>
        <begin position="55"/>
        <end position="79"/>
    </location>
</feature>
<keyword evidence="3" id="KW-1003">Cell membrane</keyword>
<dbReference type="PROSITE" id="PS50928">
    <property type="entry name" value="ABC_TM1"/>
    <property type="match status" value="1"/>
</dbReference>
<feature type="transmembrane region" description="Helical" evidence="7">
    <location>
        <begin position="91"/>
        <end position="114"/>
    </location>
</feature>
<evidence type="ECO:0000256" key="5">
    <source>
        <dbReference type="ARBA" id="ARBA00022989"/>
    </source>
</evidence>
<dbReference type="EMBL" id="CAEZSB010000008">
    <property type="protein sequence ID" value="CAB4530097.1"/>
    <property type="molecule type" value="Genomic_DNA"/>
</dbReference>
<proteinExistence type="predicted"/>
<evidence type="ECO:0000256" key="2">
    <source>
        <dbReference type="ARBA" id="ARBA00022448"/>
    </source>
</evidence>
<dbReference type="InterPro" id="IPR035906">
    <property type="entry name" value="MetI-like_sf"/>
</dbReference>
<keyword evidence="4 7" id="KW-0812">Transmembrane</keyword>
<gene>
    <name evidence="9" type="ORF">UFOPK1395_00165</name>
</gene>
<dbReference type="GO" id="GO:0055085">
    <property type="term" value="P:transmembrane transport"/>
    <property type="evidence" value="ECO:0007669"/>
    <property type="project" value="InterPro"/>
</dbReference>
<organism evidence="9">
    <name type="scientific">freshwater metagenome</name>
    <dbReference type="NCBI Taxonomy" id="449393"/>
    <lineage>
        <taxon>unclassified sequences</taxon>
        <taxon>metagenomes</taxon>
        <taxon>ecological metagenomes</taxon>
    </lineage>
</organism>
<dbReference type="SUPFAM" id="SSF161098">
    <property type="entry name" value="MetI-like"/>
    <property type="match status" value="1"/>
</dbReference>
<evidence type="ECO:0000256" key="7">
    <source>
        <dbReference type="SAM" id="Phobius"/>
    </source>
</evidence>
<keyword evidence="5 7" id="KW-1133">Transmembrane helix</keyword>
<feature type="domain" description="ABC transmembrane type-1" evidence="8">
    <location>
        <begin position="56"/>
        <end position="249"/>
    </location>
</feature>
<keyword evidence="2" id="KW-0813">Transport</keyword>
<sequence length="264" mass="28866">MKRSRLQLIVGIPIAGLFLGPILWVLWGSVRYGDGSFTFNNFSRLFEYGEGLTTYVINTLVVVLITVTGSLVVSLFAGYAFNRIKFKGSKILFIGILSILMVPHASLLIPLFIWLNKLHLGNSLIGLSFVMIMYQLPFSVFMMRNSFESVPKEIDEAAMIDGCGRLSIIFKVLLPAVRPGMITVGLFAFLAAWNEFITALILLNDGTKFTVPLMLVNLVRGDFGSIDFGALQAGIVISAAPCVALFFVLQKYFVGGFSAGAVKG</sequence>
<dbReference type="AlphaFoldDB" id="A0A6J6AUL4"/>
<accession>A0A6J6AUL4</accession>
<evidence type="ECO:0000313" key="9">
    <source>
        <dbReference type="EMBL" id="CAB4530097.1"/>
    </source>
</evidence>
<dbReference type="Pfam" id="PF00528">
    <property type="entry name" value="BPD_transp_1"/>
    <property type="match status" value="1"/>
</dbReference>
<feature type="transmembrane region" description="Helical" evidence="7">
    <location>
        <begin position="181"/>
        <end position="203"/>
    </location>
</feature>
<name>A0A6J6AUL4_9ZZZZ</name>